<dbReference type="GO" id="GO:0005737">
    <property type="term" value="C:cytoplasm"/>
    <property type="evidence" value="ECO:0007669"/>
    <property type="project" value="TreeGrafter"/>
</dbReference>
<organism evidence="5 6">
    <name type="scientific">Aspergillus pseudotamarii</name>
    <dbReference type="NCBI Taxonomy" id="132259"/>
    <lineage>
        <taxon>Eukaryota</taxon>
        <taxon>Fungi</taxon>
        <taxon>Dikarya</taxon>
        <taxon>Ascomycota</taxon>
        <taxon>Pezizomycotina</taxon>
        <taxon>Eurotiomycetes</taxon>
        <taxon>Eurotiomycetidae</taxon>
        <taxon>Eurotiales</taxon>
        <taxon>Aspergillaceae</taxon>
        <taxon>Aspergillus</taxon>
        <taxon>Aspergillus subgen. Circumdati</taxon>
    </lineage>
</organism>
<dbReference type="GO" id="GO:0044550">
    <property type="term" value="P:secondary metabolite biosynthetic process"/>
    <property type="evidence" value="ECO:0007669"/>
    <property type="project" value="TreeGrafter"/>
</dbReference>
<dbReference type="GO" id="GO:0031177">
    <property type="term" value="F:phosphopantetheine binding"/>
    <property type="evidence" value="ECO:0007669"/>
    <property type="project" value="TreeGrafter"/>
</dbReference>
<dbReference type="Pfam" id="PF00501">
    <property type="entry name" value="AMP-binding"/>
    <property type="match status" value="1"/>
</dbReference>
<accession>A0A5N6SYX9</accession>
<dbReference type="AlphaFoldDB" id="A0A5N6SYX9"/>
<evidence type="ECO:0000256" key="3">
    <source>
        <dbReference type="ARBA" id="ARBA00029454"/>
    </source>
</evidence>
<dbReference type="Proteomes" id="UP000325672">
    <property type="component" value="Unassembled WGS sequence"/>
</dbReference>
<dbReference type="RefSeq" id="XP_031915938.1">
    <property type="nucleotide sequence ID" value="XM_032061674.1"/>
</dbReference>
<keyword evidence="6" id="KW-1185">Reference proteome</keyword>
<reference evidence="5 6" key="1">
    <citation type="submission" date="2019-04" db="EMBL/GenBank/DDBJ databases">
        <title>Friends and foes A comparative genomics study of 23 Aspergillus species from section Flavi.</title>
        <authorList>
            <consortium name="DOE Joint Genome Institute"/>
            <person name="Kjaerbolling I."/>
            <person name="Vesth T."/>
            <person name="Frisvad J.C."/>
            <person name="Nybo J.L."/>
            <person name="Theobald S."/>
            <person name="Kildgaard S."/>
            <person name="Isbrandt T."/>
            <person name="Kuo A."/>
            <person name="Sato A."/>
            <person name="Lyhne E.K."/>
            <person name="Kogle M.E."/>
            <person name="Wiebenga A."/>
            <person name="Kun R.S."/>
            <person name="Lubbers R.J."/>
            <person name="Makela M.R."/>
            <person name="Barry K."/>
            <person name="Chovatia M."/>
            <person name="Clum A."/>
            <person name="Daum C."/>
            <person name="Haridas S."/>
            <person name="He G."/>
            <person name="LaButti K."/>
            <person name="Lipzen A."/>
            <person name="Mondo S."/>
            <person name="Riley R."/>
            <person name="Salamov A."/>
            <person name="Simmons B.A."/>
            <person name="Magnuson J.K."/>
            <person name="Henrissat B."/>
            <person name="Mortensen U.H."/>
            <person name="Larsen T.O."/>
            <person name="Devries R.P."/>
            <person name="Grigoriev I.V."/>
            <person name="Machida M."/>
            <person name="Baker S.E."/>
            <person name="Andersen M.R."/>
        </authorList>
    </citation>
    <scope>NUCLEOTIDE SEQUENCE [LARGE SCALE GENOMIC DNA]</scope>
    <source>
        <strain evidence="5 6">CBS 117625</strain>
    </source>
</reference>
<dbReference type="InterPro" id="IPR000873">
    <property type="entry name" value="AMP-dep_synth/lig_dom"/>
</dbReference>
<name>A0A5N6SYX9_ASPPS</name>
<keyword evidence="1" id="KW-0596">Phosphopantetheine</keyword>
<evidence type="ECO:0000313" key="6">
    <source>
        <dbReference type="Proteomes" id="UP000325672"/>
    </source>
</evidence>
<sequence>MLAVHKAGGAFVPLYHDSPVDRLEGIIRQVNATVILGSERQLSHGPLANLRKRFQGEVAWVPVCHSAVASIRTGSPEPNGPCLDSAAYCMFTSGSTGKPKGVVVDHRALAHGLQKQGSVFGLSSSSRVYQNTPFSFDPSITEILGTLYHGGCICMPDDDARLQTPALVINELGANWAFLTPSYATTLDPTEVPGVRTLLLGGEEVTPHSIKGWTNNRRVINAYGPTECTIFSLSGDIALEGAMASNIGRPIGCKAYIADPEDYRKLCPVGAIGELLIQGPILARGYLNDTIKTGQAFVKSHTTLDGETNR</sequence>
<feature type="domain" description="AMP-dependent synthetase/ligase" evidence="4">
    <location>
        <begin position="1"/>
        <end position="287"/>
    </location>
</feature>
<evidence type="ECO:0000256" key="1">
    <source>
        <dbReference type="ARBA" id="ARBA00022450"/>
    </source>
</evidence>
<evidence type="ECO:0000313" key="5">
    <source>
        <dbReference type="EMBL" id="KAE8139875.1"/>
    </source>
</evidence>
<proteinExistence type="inferred from homology"/>
<dbReference type="SUPFAM" id="SSF56801">
    <property type="entry name" value="Acetyl-CoA synthetase-like"/>
    <property type="match status" value="1"/>
</dbReference>
<dbReference type="PANTHER" id="PTHR45527:SF15">
    <property type="entry name" value="NONRIBOSOMAL PEPTIDE SYNTHETASE EASA-RELATED"/>
    <property type="match status" value="1"/>
</dbReference>
<gene>
    <name evidence="5" type="ORF">BDV38DRAFT_291144</name>
</gene>
<dbReference type="InterPro" id="IPR042099">
    <property type="entry name" value="ANL_N_sf"/>
</dbReference>
<protein>
    <recommendedName>
        <fullName evidence="4">AMP-dependent synthetase/ligase domain-containing protein</fullName>
    </recommendedName>
</protein>
<keyword evidence="2" id="KW-0597">Phosphoprotein</keyword>
<evidence type="ECO:0000259" key="4">
    <source>
        <dbReference type="Pfam" id="PF00501"/>
    </source>
</evidence>
<dbReference type="GO" id="GO:0016874">
    <property type="term" value="F:ligase activity"/>
    <property type="evidence" value="ECO:0007669"/>
    <property type="project" value="UniProtKB-KW"/>
</dbReference>
<dbReference type="PANTHER" id="PTHR45527">
    <property type="entry name" value="NONRIBOSOMAL PEPTIDE SYNTHETASE"/>
    <property type="match status" value="1"/>
</dbReference>
<dbReference type="Gene3D" id="3.40.50.12780">
    <property type="entry name" value="N-terminal domain of ligase-like"/>
    <property type="match status" value="1"/>
</dbReference>
<evidence type="ECO:0000256" key="2">
    <source>
        <dbReference type="ARBA" id="ARBA00022553"/>
    </source>
</evidence>
<dbReference type="EMBL" id="ML743564">
    <property type="protein sequence ID" value="KAE8139875.1"/>
    <property type="molecule type" value="Genomic_DNA"/>
</dbReference>
<dbReference type="OrthoDB" id="416786at2759"/>
<comment type="similarity">
    <text evidence="3">Belongs to the NRP synthetase family.</text>
</comment>
<dbReference type="GeneID" id="43645884"/>
<dbReference type="GO" id="GO:0043041">
    <property type="term" value="P:amino acid activation for nonribosomal peptide biosynthetic process"/>
    <property type="evidence" value="ECO:0007669"/>
    <property type="project" value="TreeGrafter"/>
</dbReference>